<evidence type="ECO:0000256" key="1">
    <source>
        <dbReference type="ARBA" id="ARBA00004585"/>
    </source>
</evidence>
<feature type="compositionally biased region" description="Acidic residues" evidence="16">
    <location>
        <begin position="391"/>
        <end position="405"/>
    </location>
</feature>
<protein>
    <recommendedName>
        <fullName evidence="4">Peroxisome assembly protein 12</fullName>
    </recommendedName>
    <alternativeName>
        <fullName evidence="14">Peroxin-12</fullName>
    </alternativeName>
</protein>
<dbReference type="PANTHER" id="PTHR12888">
    <property type="entry name" value="PEROXISOME ASSEMBLY PROTEIN 12 PEROXIN-12"/>
    <property type="match status" value="1"/>
</dbReference>
<dbReference type="GO" id="GO:0016562">
    <property type="term" value="P:protein import into peroxisome matrix, receptor recycling"/>
    <property type="evidence" value="ECO:0007669"/>
    <property type="project" value="UniProtKB-ARBA"/>
</dbReference>
<evidence type="ECO:0000256" key="9">
    <source>
        <dbReference type="ARBA" id="ARBA00022833"/>
    </source>
</evidence>
<dbReference type="SUPFAM" id="SSF57850">
    <property type="entry name" value="RING/U-box"/>
    <property type="match status" value="1"/>
</dbReference>
<keyword evidence="10" id="KW-0653">Protein transport</keyword>
<dbReference type="PANTHER" id="PTHR12888:SF0">
    <property type="entry name" value="PEROXISOME ASSEMBLY PROTEIN 12"/>
    <property type="match status" value="1"/>
</dbReference>
<dbReference type="GO" id="GO:1990429">
    <property type="term" value="C:peroxisomal importomer complex"/>
    <property type="evidence" value="ECO:0007669"/>
    <property type="project" value="TreeGrafter"/>
</dbReference>
<dbReference type="GO" id="GO:0008270">
    <property type="term" value="F:zinc ion binding"/>
    <property type="evidence" value="ECO:0007669"/>
    <property type="project" value="UniProtKB-KW"/>
</dbReference>
<dbReference type="OrthoDB" id="107372at2759"/>
<keyword evidence="7" id="KW-0479">Metal-binding</keyword>
<feature type="region of interest" description="Disordered" evidence="16">
    <location>
        <begin position="389"/>
        <end position="424"/>
    </location>
</feature>
<keyword evidence="13" id="KW-0576">Peroxisome</keyword>
<dbReference type="InterPro" id="IPR006845">
    <property type="entry name" value="Pex_N"/>
</dbReference>
<comment type="subcellular location">
    <subcellularLocation>
        <location evidence="1">Peroxisome membrane</location>
        <topology evidence="1">Multi-pass membrane protein</topology>
    </subcellularLocation>
</comment>
<evidence type="ECO:0000256" key="16">
    <source>
        <dbReference type="SAM" id="MobiDB-lite"/>
    </source>
</evidence>
<evidence type="ECO:0000256" key="8">
    <source>
        <dbReference type="ARBA" id="ARBA00022771"/>
    </source>
</evidence>
<dbReference type="VEuPathDB" id="FungiDB:DIURU_001259"/>
<evidence type="ECO:0000256" key="15">
    <source>
        <dbReference type="ARBA" id="ARBA00034505"/>
    </source>
</evidence>
<evidence type="ECO:0000256" key="14">
    <source>
        <dbReference type="ARBA" id="ARBA00029692"/>
    </source>
</evidence>
<accession>A0A642UVH9</accession>
<organism evidence="18 19">
    <name type="scientific">Diutina rugosa</name>
    <name type="common">Yeast</name>
    <name type="synonym">Candida rugosa</name>
    <dbReference type="NCBI Taxonomy" id="5481"/>
    <lineage>
        <taxon>Eukaryota</taxon>
        <taxon>Fungi</taxon>
        <taxon>Dikarya</taxon>
        <taxon>Ascomycota</taxon>
        <taxon>Saccharomycotina</taxon>
        <taxon>Pichiomycetes</taxon>
        <taxon>Debaryomycetaceae</taxon>
        <taxon>Diutina</taxon>
    </lineage>
</organism>
<feature type="compositionally biased region" description="Basic and acidic residues" evidence="16">
    <location>
        <begin position="406"/>
        <end position="424"/>
    </location>
</feature>
<dbReference type="RefSeq" id="XP_034013990.1">
    <property type="nucleotide sequence ID" value="XM_034153783.1"/>
</dbReference>
<keyword evidence="9" id="KW-0862">Zinc</keyword>
<evidence type="ECO:0000256" key="4">
    <source>
        <dbReference type="ARBA" id="ARBA00018980"/>
    </source>
</evidence>
<comment type="caution">
    <text evidence="18">The sequence shown here is derived from an EMBL/GenBank/DDBJ whole genome shotgun (WGS) entry which is preliminary data.</text>
</comment>
<comment type="pathway">
    <text evidence="2">Protein modification; protein ubiquitination.</text>
</comment>
<evidence type="ECO:0000256" key="5">
    <source>
        <dbReference type="ARBA" id="ARBA00022448"/>
    </source>
</evidence>
<evidence type="ECO:0000256" key="13">
    <source>
        <dbReference type="ARBA" id="ARBA00023140"/>
    </source>
</evidence>
<gene>
    <name evidence="18" type="ORF">DIURU_001259</name>
</gene>
<dbReference type="EMBL" id="SWFT01000038">
    <property type="protein sequence ID" value="KAA8906077.1"/>
    <property type="molecule type" value="Genomic_DNA"/>
</dbReference>
<evidence type="ECO:0000256" key="12">
    <source>
        <dbReference type="ARBA" id="ARBA00023136"/>
    </source>
</evidence>
<keyword evidence="11" id="KW-1133">Transmembrane helix</keyword>
<dbReference type="InterPro" id="IPR017375">
    <property type="entry name" value="PEX12"/>
</dbReference>
<comment type="similarity">
    <text evidence="3">Belongs to the pex2/pex10/pex12 family.</text>
</comment>
<dbReference type="GO" id="GO:0005778">
    <property type="term" value="C:peroxisomal membrane"/>
    <property type="evidence" value="ECO:0007669"/>
    <property type="project" value="UniProtKB-SubCell"/>
</dbReference>
<dbReference type="GO" id="GO:0004842">
    <property type="term" value="F:ubiquitin-protein transferase activity"/>
    <property type="evidence" value="ECO:0007669"/>
    <property type="project" value="TreeGrafter"/>
</dbReference>
<comment type="subunit">
    <text evidence="15">Component of the PEX2-PEX10-PEX12 retrotranslocation channel, composed of PEX2, PEX10 and PEX12.</text>
</comment>
<keyword evidence="5" id="KW-0813">Transport</keyword>
<keyword evidence="12" id="KW-0472">Membrane</keyword>
<evidence type="ECO:0000256" key="11">
    <source>
        <dbReference type="ARBA" id="ARBA00022989"/>
    </source>
</evidence>
<keyword evidence="8" id="KW-0863">Zinc-finger</keyword>
<dbReference type="Pfam" id="PF04757">
    <property type="entry name" value="Pex2_Pex12"/>
    <property type="match status" value="1"/>
</dbReference>
<dbReference type="Proteomes" id="UP000449547">
    <property type="component" value="Unassembled WGS sequence"/>
</dbReference>
<feature type="domain" description="Pex N-terminal" evidence="17">
    <location>
        <begin position="26"/>
        <end position="295"/>
    </location>
</feature>
<dbReference type="GeneID" id="54779912"/>
<evidence type="ECO:0000259" key="17">
    <source>
        <dbReference type="Pfam" id="PF04757"/>
    </source>
</evidence>
<evidence type="ECO:0000256" key="10">
    <source>
        <dbReference type="ARBA" id="ARBA00022927"/>
    </source>
</evidence>
<dbReference type="GO" id="GO:0006513">
    <property type="term" value="P:protein monoubiquitination"/>
    <property type="evidence" value="ECO:0007669"/>
    <property type="project" value="TreeGrafter"/>
</dbReference>
<reference evidence="18 19" key="1">
    <citation type="submission" date="2019-07" db="EMBL/GenBank/DDBJ databases">
        <title>Genome assembly of two rare yeast pathogens: Diutina rugosa and Trichomonascus ciferrii.</title>
        <authorList>
            <person name="Mixao V."/>
            <person name="Saus E."/>
            <person name="Hansen A."/>
            <person name="Lass-Flor C."/>
            <person name="Gabaldon T."/>
        </authorList>
    </citation>
    <scope>NUCLEOTIDE SEQUENCE [LARGE SCALE GENOMIC DNA]</scope>
    <source>
        <strain evidence="18 19">CBS 613</strain>
    </source>
</reference>
<proteinExistence type="inferred from homology"/>
<evidence type="ECO:0000313" key="19">
    <source>
        <dbReference type="Proteomes" id="UP000449547"/>
    </source>
</evidence>
<evidence type="ECO:0000313" key="18">
    <source>
        <dbReference type="EMBL" id="KAA8906077.1"/>
    </source>
</evidence>
<keyword evidence="19" id="KW-1185">Reference proteome</keyword>
<dbReference type="AlphaFoldDB" id="A0A642UVH9"/>
<evidence type="ECO:0000256" key="2">
    <source>
        <dbReference type="ARBA" id="ARBA00004906"/>
    </source>
</evidence>
<keyword evidence="6" id="KW-0812">Transmembrane</keyword>
<sequence>MEFYSSLDASQLDSETPTLFELISAHQLEHLLSPSLRYILVYYTTRYPRYLLKINNRFDELNLLFRGFIEWYFMTYWQGSFTENFYGIKRVNQTPLASADINSSKLTQLSPSMVEERRELTPLQKAVSIFEVVGTAYIGEKLNYYYDIWYTRMVTNQLIESELFTPEENRKIRWKRRFVEIFPYVQGGYRFANFVTTLAYLAGVSKSPSLLTFLFRIDFARLNQHDYQKYESGTNYKSDRDVVNRVGPARIAELAWRIIRRNLTGPSGRILKYILGTFFPVAIFGLKFLEWWNSSGFSAKLNKNQGSQFDFNLPAPSTLTQAIQKSRHAKSNERTPIYRSGSFCPICKKPITNPAVIETGYVFDYTCIFNYLQNSHKIVAEKIKQRKEGHEDDDDLYEDESEDEYEEKKKIKKKEEHDAENEEVHIDISKGGRCPITGRKLLGCKWNSLREEWDISGIRRLVF</sequence>
<evidence type="ECO:0000256" key="3">
    <source>
        <dbReference type="ARBA" id="ARBA00008704"/>
    </source>
</evidence>
<evidence type="ECO:0000256" key="7">
    <source>
        <dbReference type="ARBA" id="ARBA00022723"/>
    </source>
</evidence>
<dbReference type="InterPro" id="IPR013083">
    <property type="entry name" value="Znf_RING/FYVE/PHD"/>
</dbReference>
<evidence type="ECO:0000256" key="6">
    <source>
        <dbReference type="ARBA" id="ARBA00022692"/>
    </source>
</evidence>
<dbReference type="Gene3D" id="3.30.40.10">
    <property type="entry name" value="Zinc/RING finger domain, C3HC4 (zinc finger)"/>
    <property type="match status" value="1"/>
</dbReference>
<dbReference type="OMA" id="QHYLARC"/>
<name>A0A642UVH9_DIURU</name>